<proteinExistence type="predicted"/>
<evidence type="ECO:0000256" key="1">
    <source>
        <dbReference type="SAM" id="MobiDB-lite"/>
    </source>
</evidence>
<feature type="compositionally biased region" description="Basic and acidic residues" evidence="1">
    <location>
        <begin position="94"/>
        <end position="103"/>
    </location>
</feature>
<dbReference type="EMBL" id="JANTZM010000007">
    <property type="protein sequence ID" value="MCS4157679.1"/>
    <property type="molecule type" value="Genomic_DNA"/>
</dbReference>
<reference evidence="2" key="1">
    <citation type="submission" date="2022-08" db="EMBL/GenBank/DDBJ databases">
        <title>Genomic Encyclopedia of Type Strains, Phase V (KMG-V): Genome sequencing to study the core and pangenomes of soil and plant-associated prokaryotes.</title>
        <authorList>
            <person name="Whitman W."/>
        </authorList>
    </citation>
    <scope>NUCLEOTIDE SEQUENCE</scope>
    <source>
        <strain evidence="2">SP3002</strain>
    </source>
</reference>
<protein>
    <submittedName>
        <fullName evidence="2">Uncharacterized protein</fullName>
    </submittedName>
</protein>
<dbReference type="Proteomes" id="UP001155110">
    <property type="component" value="Unassembled WGS sequence"/>
</dbReference>
<dbReference type="AlphaFoldDB" id="A0AAW5P7H3"/>
<evidence type="ECO:0000313" key="3">
    <source>
        <dbReference type="Proteomes" id="UP001155110"/>
    </source>
</evidence>
<feature type="compositionally biased region" description="Basic and acidic residues" evidence="1">
    <location>
        <begin position="222"/>
        <end position="248"/>
    </location>
</feature>
<gene>
    <name evidence="2" type="ORF">GGP99_001643</name>
</gene>
<dbReference type="RefSeq" id="WP_259258195.1">
    <property type="nucleotide sequence ID" value="NZ_JANTZM010000007.1"/>
</dbReference>
<organism evidence="2 3">
    <name type="scientific">Salinibacter ruber</name>
    <dbReference type="NCBI Taxonomy" id="146919"/>
    <lineage>
        <taxon>Bacteria</taxon>
        <taxon>Pseudomonadati</taxon>
        <taxon>Rhodothermota</taxon>
        <taxon>Rhodothermia</taxon>
        <taxon>Rhodothermales</taxon>
        <taxon>Salinibacteraceae</taxon>
        <taxon>Salinibacter</taxon>
    </lineage>
</organism>
<evidence type="ECO:0000313" key="2">
    <source>
        <dbReference type="EMBL" id="MCS4157679.1"/>
    </source>
</evidence>
<feature type="region of interest" description="Disordered" evidence="1">
    <location>
        <begin position="1"/>
        <end position="248"/>
    </location>
</feature>
<feature type="compositionally biased region" description="Acidic residues" evidence="1">
    <location>
        <begin position="159"/>
        <end position="171"/>
    </location>
</feature>
<feature type="compositionally biased region" description="Polar residues" evidence="1">
    <location>
        <begin position="123"/>
        <end position="141"/>
    </location>
</feature>
<sequence>MSDFDETRREIIEDLTDLESGSGGDHTKEASPQDPPSEMSTGDLISSLGELQKQAEQGEISGGSGPMDNAPSESPAKGDGQNMPNEESVPSGESAKDDGEHDGVPSGESAKNDGEHSGVPSGASAQNEGSTETGRTDSGMQTDGAPMQDATSNKKQAESMEDLPEEMQEQAEEAKEEGGVEEANESGGDSDEEESGEEESDEDSDEESEDSSNEGSDDDMPEEVKEKLNDKEAGEDGAKKEKITDRLDDKSCHDLNKVAQALETEIVEETVAKAAARTADEDAVRELTDKVAQARSEALPGNDTNAFIDSL</sequence>
<feature type="compositionally biased region" description="Acidic residues" evidence="1">
    <location>
        <begin position="179"/>
        <end position="221"/>
    </location>
</feature>
<feature type="compositionally biased region" description="Basic and acidic residues" evidence="1">
    <location>
        <begin position="1"/>
        <end position="12"/>
    </location>
</feature>
<comment type="caution">
    <text evidence="2">The sequence shown here is derived from an EMBL/GenBank/DDBJ whole genome shotgun (WGS) entry which is preliminary data.</text>
</comment>
<accession>A0AAW5P7H3</accession>
<name>A0AAW5P7H3_9BACT</name>